<dbReference type="Proteomes" id="UP000297814">
    <property type="component" value="Unassembled WGS sequence"/>
</dbReference>
<proteinExistence type="predicted"/>
<feature type="compositionally biased region" description="Basic and acidic residues" evidence="1">
    <location>
        <begin position="29"/>
        <end position="123"/>
    </location>
</feature>
<protein>
    <submittedName>
        <fullName evidence="2">Uncharacterized protein</fullName>
    </submittedName>
</protein>
<name>A0A4Z1GXP5_9HELO</name>
<dbReference type="EMBL" id="PQXK01000040">
    <property type="protein sequence ID" value="TGO40232.1"/>
    <property type="molecule type" value="Genomic_DNA"/>
</dbReference>
<organism evidence="2 3">
    <name type="scientific">Botrytis hyacinthi</name>
    <dbReference type="NCBI Taxonomy" id="278943"/>
    <lineage>
        <taxon>Eukaryota</taxon>
        <taxon>Fungi</taxon>
        <taxon>Dikarya</taxon>
        <taxon>Ascomycota</taxon>
        <taxon>Pezizomycotina</taxon>
        <taxon>Leotiomycetes</taxon>
        <taxon>Helotiales</taxon>
        <taxon>Sclerotiniaceae</taxon>
        <taxon>Botrytis</taxon>
    </lineage>
</organism>
<evidence type="ECO:0000313" key="2">
    <source>
        <dbReference type="EMBL" id="TGO40232.1"/>
    </source>
</evidence>
<comment type="caution">
    <text evidence="2">The sequence shown here is derived from an EMBL/GenBank/DDBJ whole genome shotgun (WGS) entry which is preliminary data.</text>
</comment>
<feature type="region of interest" description="Disordered" evidence="1">
    <location>
        <begin position="1"/>
        <end position="133"/>
    </location>
</feature>
<gene>
    <name evidence="2" type="ORF">BHYA_0040g00400</name>
</gene>
<sequence>MPPYIRNPRITTGRPNHPCNYTPAKKIKFRFEGKAPDRSKYGPGPEARDRYAQDRYHFMELSQHNDSEEGQAERQAQEDERLKREKEAKQRRKEDKNSQKEQDKRLKGYGELKSSKGDKEGRHVLLGGSSRRH</sequence>
<dbReference type="AlphaFoldDB" id="A0A4Z1GXP5"/>
<reference evidence="2 3" key="1">
    <citation type="submission" date="2017-12" db="EMBL/GenBank/DDBJ databases">
        <title>Comparative genomics of Botrytis spp.</title>
        <authorList>
            <person name="Valero-Jimenez C.A."/>
            <person name="Tapia P."/>
            <person name="Veloso J."/>
            <person name="Silva-Moreno E."/>
            <person name="Staats M."/>
            <person name="Valdes J.H."/>
            <person name="Van Kan J.A.L."/>
        </authorList>
    </citation>
    <scope>NUCLEOTIDE SEQUENCE [LARGE SCALE GENOMIC DNA]</scope>
    <source>
        <strain evidence="2 3">Bh0001</strain>
    </source>
</reference>
<keyword evidence="3" id="KW-1185">Reference proteome</keyword>
<accession>A0A4Z1GXP5</accession>
<evidence type="ECO:0000313" key="3">
    <source>
        <dbReference type="Proteomes" id="UP000297814"/>
    </source>
</evidence>
<evidence type="ECO:0000256" key="1">
    <source>
        <dbReference type="SAM" id="MobiDB-lite"/>
    </source>
</evidence>